<protein>
    <submittedName>
        <fullName evidence="9">Mg2+ and Co2+ transporter CorA</fullName>
    </submittedName>
</protein>
<evidence type="ECO:0000256" key="7">
    <source>
        <dbReference type="ARBA" id="ARBA00023136"/>
    </source>
</evidence>
<dbReference type="Gene3D" id="1.20.58.340">
    <property type="entry name" value="Magnesium transport protein CorA, transmembrane region"/>
    <property type="match status" value="2"/>
</dbReference>
<dbReference type="PANTHER" id="PTHR46494">
    <property type="entry name" value="CORA FAMILY METAL ION TRANSPORTER (EUROFUNG)"/>
    <property type="match status" value="1"/>
</dbReference>
<dbReference type="AlphaFoldDB" id="A0A285GNI0"/>
<dbReference type="RefSeq" id="WP_179855065.1">
    <property type="nucleotide sequence ID" value="NZ_OBDY01000002.1"/>
</dbReference>
<dbReference type="EMBL" id="OBDY01000002">
    <property type="protein sequence ID" value="SNY24744.1"/>
    <property type="molecule type" value="Genomic_DNA"/>
</dbReference>
<evidence type="ECO:0000313" key="10">
    <source>
        <dbReference type="Proteomes" id="UP000219612"/>
    </source>
</evidence>
<name>A0A285GNI0_9ACTN</name>
<dbReference type="CDD" id="cd12822">
    <property type="entry name" value="TmCorA-like"/>
    <property type="match status" value="1"/>
</dbReference>
<dbReference type="Gene3D" id="3.30.460.20">
    <property type="entry name" value="CorA soluble domain-like"/>
    <property type="match status" value="1"/>
</dbReference>
<evidence type="ECO:0000313" key="9">
    <source>
        <dbReference type="EMBL" id="SNY24744.1"/>
    </source>
</evidence>
<dbReference type="SUPFAM" id="SSF144083">
    <property type="entry name" value="Magnesium transport protein CorA, transmembrane region"/>
    <property type="match status" value="1"/>
</dbReference>
<dbReference type="GO" id="GO:0050897">
    <property type="term" value="F:cobalt ion binding"/>
    <property type="evidence" value="ECO:0007669"/>
    <property type="project" value="TreeGrafter"/>
</dbReference>
<dbReference type="Pfam" id="PF01544">
    <property type="entry name" value="CorA"/>
    <property type="match status" value="1"/>
</dbReference>
<dbReference type="GO" id="GO:0015087">
    <property type="term" value="F:cobalt ion transmembrane transporter activity"/>
    <property type="evidence" value="ECO:0007669"/>
    <property type="project" value="TreeGrafter"/>
</dbReference>
<dbReference type="SUPFAM" id="SSF143865">
    <property type="entry name" value="CorA soluble domain-like"/>
    <property type="match status" value="1"/>
</dbReference>
<evidence type="ECO:0000256" key="4">
    <source>
        <dbReference type="ARBA" id="ARBA00022475"/>
    </source>
</evidence>
<proteinExistence type="inferred from homology"/>
<dbReference type="PANTHER" id="PTHR46494:SF1">
    <property type="entry name" value="CORA FAMILY METAL ION TRANSPORTER (EUROFUNG)"/>
    <property type="match status" value="1"/>
</dbReference>
<keyword evidence="10" id="KW-1185">Reference proteome</keyword>
<organism evidence="9 10">
    <name type="scientific">Paractinoplanes atraurantiacus</name>
    <dbReference type="NCBI Taxonomy" id="1036182"/>
    <lineage>
        <taxon>Bacteria</taxon>
        <taxon>Bacillati</taxon>
        <taxon>Actinomycetota</taxon>
        <taxon>Actinomycetes</taxon>
        <taxon>Micromonosporales</taxon>
        <taxon>Micromonosporaceae</taxon>
        <taxon>Paractinoplanes</taxon>
    </lineage>
</organism>
<dbReference type="InterPro" id="IPR045863">
    <property type="entry name" value="CorA_TM1_TM2"/>
</dbReference>
<dbReference type="Proteomes" id="UP000219612">
    <property type="component" value="Unassembled WGS sequence"/>
</dbReference>
<dbReference type="GO" id="GO:0000287">
    <property type="term" value="F:magnesium ion binding"/>
    <property type="evidence" value="ECO:0007669"/>
    <property type="project" value="TreeGrafter"/>
</dbReference>
<keyword evidence="6 8" id="KW-1133">Transmembrane helix</keyword>
<evidence type="ECO:0000256" key="6">
    <source>
        <dbReference type="ARBA" id="ARBA00022989"/>
    </source>
</evidence>
<reference evidence="10" key="1">
    <citation type="submission" date="2017-09" db="EMBL/GenBank/DDBJ databases">
        <authorList>
            <person name="Varghese N."/>
            <person name="Submissions S."/>
        </authorList>
    </citation>
    <scope>NUCLEOTIDE SEQUENCE [LARGE SCALE GENOMIC DNA]</scope>
    <source>
        <strain evidence="10">CGMCC 4.6857</strain>
    </source>
</reference>
<evidence type="ECO:0000256" key="5">
    <source>
        <dbReference type="ARBA" id="ARBA00022692"/>
    </source>
</evidence>
<gene>
    <name evidence="9" type="ORF">SAMN05421748_102240</name>
</gene>
<comment type="similarity">
    <text evidence="2">Belongs to the CorA metal ion transporter (MIT) (TC 1.A.35) family.</text>
</comment>
<evidence type="ECO:0000256" key="1">
    <source>
        <dbReference type="ARBA" id="ARBA00004651"/>
    </source>
</evidence>
<dbReference type="GO" id="GO:0005886">
    <property type="term" value="C:plasma membrane"/>
    <property type="evidence" value="ECO:0007669"/>
    <property type="project" value="UniProtKB-SubCell"/>
</dbReference>
<evidence type="ECO:0000256" key="8">
    <source>
        <dbReference type="SAM" id="Phobius"/>
    </source>
</evidence>
<keyword evidence="5 8" id="KW-0812">Transmembrane</keyword>
<evidence type="ECO:0000256" key="3">
    <source>
        <dbReference type="ARBA" id="ARBA00022448"/>
    </source>
</evidence>
<feature type="transmembrane region" description="Helical" evidence="8">
    <location>
        <begin position="286"/>
        <end position="304"/>
    </location>
</feature>
<keyword evidence="4" id="KW-1003">Cell membrane</keyword>
<feature type="transmembrane region" description="Helical" evidence="8">
    <location>
        <begin position="316"/>
        <end position="336"/>
    </location>
</feature>
<accession>A0A285GNI0</accession>
<sequence length="342" mass="38174">MDVSVIQHGGAEHCDAGTLPLLLNRDDTLVWVDIPGCDRAAADVLSEVFGFHSIAIRDCVERNHVSKFHVYADYVFTVLHAPEVGRRGHVHYMELDQFVGRNYLVTVHGPLNPAVNPEVALLDTKAVRHRIERGVLIPGSPFELSHAIVMAMTRREIDLIARLAEESGRLEQRVMLGEERDDPESFLEELFQIWYELLAVRTMAVHSGATYTRMTKQARDLPEVAPPLLSDIADQFDLVKSMADGQREFLHGVIEFYQTRSSAQTTIAAEKAAATGVRQNDDMRRITAWVAIVAVPTAVTGFFGQNVPYPGFGTEAGVIVSVSLMLVMALALYLVFRHKRWL</sequence>
<evidence type="ECO:0000256" key="2">
    <source>
        <dbReference type="ARBA" id="ARBA00009765"/>
    </source>
</evidence>
<comment type="subcellular location">
    <subcellularLocation>
        <location evidence="1">Cell membrane</location>
        <topology evidence="1">Multi-pass membrane protein</topology>
    </subcellularLocation>
</comment>
<dbReference type="InterPro" id="IPR002523">
    <property type="entry name" value="MgTranspt_CorA/ZnTranspt_ZntB"/>
</dbReference>
<keyword evidence="3" id="KW-0813">Transport</keyword>
<dbReference type="GO" id="GO:0015095">
    <property type="term" value="F:magnesium ion transmembrane transporter activity"/>
    <property type="evidence" value="ECO:0007669"/>
    <property type="project" value="TreeGrafter"/>
</dbReference>
<keyword evidence="7 8" id="KW-0472">Membrane</keyword>
<dbReference type="InterPro" id="IPR045861">
    <property type="entry name" value="CorA_cytoplasmic_dom"/>
</dbReference>